<organism evidence="2">
    <name type="scientific">Anopheles braziliensis</name>
    <dbReference type="NCBI Taxonomy" id="58242"/>
    <lineage>
        <taxon>Eukaryota</taxon>
        <taxon>Metazoa</taxon>
        <taxon>Ecdysozoa</taxon>
        <taxon>Arthropoda</taxon>
        <taxon>Hexapoda</taxon>
        <taxon>Insecta</taxon>
        <taxon>Pterygota</taxon>
        <taxon>Neoptera</taxon>
        <taxon>Endopterygota</taxon>
        <taxon>Diptera</taxon>
        <taxon>Nematocera</taxon>
        <taxon>Culicoidea</taxon>
        <taxon>Culicidae</taxon>
        <taxon>Anophelinae</taxon>
        <taxon>Anopheles</taxon>
    </lineage>
</organism>
<dbReference type="EMBL" id="GGFM01011316">
    <property type="protein sequence ID" value="MBW32067.1"/>
    <property type="molecule type" value="Transcribed_RNA"/>
</dbReference>
<accession>A0A2M3ZU15</accession>
<sequence length="117" mass="12772">MLNSGLLNWIFLEGILTLLLLLLPPPLQPVLMMPGRPFPFGSVTLVGRPLLCPTAPRLLARGTPAPPAPPPGPALPIDISSISLLENFFCKAMMNLRAMVMLLLPFFLTSSRNRTQQ</sequence>
<name>A0A2M3ZU15_9DIPT</name>
<feature type="transmembrane region" description="Helical" evidence="1">
    <location>
        <begin position="88"/>
        <end position="108"/>
    </location>
</feature>
<dbReference type="AlphaFoldDB" id="A0A2M3ZU15"/>
<evidence type="ECO:0000256" key="1">
    <source>
        <dbReference type="SAM" id="Phobius"/>
    </source>
</evidence>
<protein>
    <submittedName>
        <fullName evidence="2">Putative secreted peptide</fullName>
    </submittedName>
</protein>
<keyword evidence="1" id="KW-0472">Membrane</keyword>
<keyword evidence="1" id="KW-1133">Transmembrane helix</keyword>
<keyword evidence="1" id="KW-0812">Transmembrane</keyword>
<feature type="transmembrane region" description="Helical" evidence="1">
    <location>
        <begin position="6"/>
        <end position="23"/>
    </location>
</feature>
<reference evidence="2" key="1">
    <citation type="submission" date="2018-01" db="EMBL/GenBank/DDBJ databases">
        <title>An insight into the sialome of Amazonian anophelines.</title>
        <authorList>
            <person name="Ribeiro J.M."/>
            <person name="Scarpassa V."/>
            <person name="Calvo E."/>
        </authorList>
    </citation>
    <scope>NUCLEOTIDE SEQUENCE</scope>
    <source>
        <tissue evidence="2">Salivary glands</tissue>
    </source>
</reference>
<evidence type="ECO:0000313" key="2">
    <source>
        <dbReference type="EMBL" id="MBW32067.1"/>
    </source>
</evidence>
<proteinExistence type="predicted"/>